<organism evidence="12 13">
    <name type="scientific">Allonocardiopsis opalescens</name>
    <dbReference type="NCBI Taxonomy" id="1144618"/>
    <lineage>
        <taxon>Bacteria</taxon>
        <taxon>Bacillati</taxon>
        <taxon>Actinomycetota</taxon>
        <taxon>Actinomycetes</taxon>
        <taxon>Streptosporangiales</taxon>
        <taxon>Allonocardiopsis</taxon>
    </lineage>
</organism>
<dbReference type="InterPro" id="IPR036803">
    <property type="entry name" value="Porphobilinogen_deaminase_C_sf"/>
</dbReference>
<evidence type="ECO:0000259" key="11">
    <source>
        <dbReference type="Pfam" id="PF03900"/>
    </source>
</evidence>
<evidence type="ECO:0000259" key="10">
    <source>
        <dbReference type="Pfam" id="PF01379"/>
    </source>
</evidence>
<dbReference type="SUPFAM" id="SSF53850">
    <property type="entry name" value="Periplasmic binding protein-like II"/>
    <property type="match status" value="1"/>
</dbReference>
<dbReference type="Pfam" id="PF01379">
    <property type="entry name" value="Porphobil_deam"/>
    <property type="match status" value="1"/>
</dbReference>
<name>A0A2T0PTL5_9ACTN</name>
<dbReference type="Gene3D" id="3.40.190.10">
    <property type="entry name" value="Periplasmic binding protein-like II"/>
    <property type="match status" value="2"/>
</dbReference>
<dbReference type="EMBL" id="PVZC01000010">
    <property type="protein sequence ID" value="PRX92243.1"/>
    <property type="molecule type" value="Genomic_DNA"/>
</dbReference>
<sequence length="331" mass="35571">MTTDPDPAPLADRLARLPPSPLRLGARTSHLARAYAQRVIDALHQVAPEVEIEPVGIETTGDRSPGDLSKLGGKGLFMKEIDTALSSGRIDIAVHCLKDVPADVPLPPGLVFAAYLERDDVRDAVVFRAGSTYTRLEDLPPGTRIGTSAVRRKAQILRRHPDLRVERFRGNVVPRLARLDEGEGGVEALVLAACGLEKVGMGHRIGRRLDVGEMCPAVGGGVIGVQCRRPDEGIAELLRSIDHPETRTHVTAERTMLHLLQGHCNSPIAGHCHTTPDGRLSLIGMVFSRDGGTFVHAHGHDTPDRAAELGTHVATTLLGQGARDIIADTRC</sequence>
<dbReference type="GO" id="GO:0005737">
    <property type="term" value="C:cytoplasm"/>
    <property type="evidence" value="ECO:0007669"/>
    <property type="project" value="UniProtKB-UniRule"/>
</dbReference>
<dbReference type="Pfam" id="PF03900">
    <property type="entry name" value="Porphobil_deamC"/>
    <property type="match status" value="1"/>
</dbReference>
<dbReference type="AlphaFoldDB" id="A0A2T0PTL5"/>
<dbReference type="PROSITE" id="PS00533">
    <property type="entry name" value="PORPHOBILINOGEN_DEAM"/>
    <property type="match status" value="1"/>
</dbReference>
<evidence type="ECO:0000256" key="8">
    <source>
        <dbReference type="ARBA" id="ARBA00048169"/>
    </source>
</evidence>
<dbReference type="InterPro" id="IPR022418">
    <property type="entry name" value="Porphobilinogen_deaminase_C"/>
</dbReference>
<dbReference type="SUPFAM" id="SSF54782">
    <property type="entry name" value="Porphobilinogen deaminase (hydroxymethylbilane synthase), C-terminal domain"/>
    <property type="match status" value="1"/>
</dbReference>
<evidence type="ECO:0000256" key="9">
    <source>
        <dbReference type="NCBIfam" id="TIGR00212"/>
    </source>
</evidence>
<dbReference type="NCBIfam" id="TIGR00212">
    <property type="entry name" value="hemC"/>
    <property type="match status" value="1"/>
</dbReference>
<dbReference type="InterPro" id="IPR022417">
    <property type="entry name" value="Porphobilin_deaminase_N"/>
</dbReference>
<comment type="cofactor">
    <cofactor evidence="1">
        <name>dipyrromethane</name>
        <dbReference type="ChEBI" id="CHEBI:60342"/>
    </cofactor>
</comment>
<dbReference type="Gene3D" id="3.30.160.40">
    <property type="entry name" value="Porphobilinogen deaminase, C-terminal domain"/>
    <property type="match status" value="1"/>
</dbReference>
<comment type="subunit">
    <text evidence="4">Monomer.</text>
</comment>
<evidence type="ECO:0000256" key="5">
    <source>
        <dbReference type="ARBA" id="ARBA00012655"/>
    </source>
</evidence>
<dbReference type="GO" id="GO:0004418">
    <property type="term" value="F:hydroxymethylbilane synthase activity"/>
    <property type="evidence" value="ECO:0007669"/>
    <property type="project" value="UniProtKB-UniRule"/>
</dbReference>
<dbReference type="PIRSF" id="PIRSF001438">
    <property type="entry name" value="4pyrrol_synth_OHMeBilane_synth"/>
    <property type="match status" value="1"/>
</dbReference>
<evidence type="ECO:0000256" key="1">
    <source>
        <dbReference type="ARBA" id="ARBA00001916"/>
    </source>
</evidence>
<evidence type="ECO:0000313" key="13">
    <source>
        <dbReference type="Proteomes" id="UP000237846"/>
    </source>
</evidence>
<feature type="domain" description="Porphobilinogen deaminase N-terminal" evidence="10">
    <location>
        <begin position="22"/>
        <end position="235"/>
    </location>
</feature>
<keyword evidence="7" id="KW-0627">Porphyrin biosynthesis</keyword>
<evidence type="ECO:0000313" key="12">
    <source>
        <dbReference type="EMBL" id="PRX92243.1"/>
    </source>
</evidence>
<dbReference type="PANTHER" id="PTHR11557">
    <property type="entry name" value="PORPHOBILINOGEN DEAMINASE"/>
    <property type="match status" value="1"/>
</dbReference>
<dbReference type="InterPro" id="IPR022419">
    <property type="entry name" value="Porphobilin_deaminase_cofac_BS"/>
</dbReference>
<dbReference type="RefSeq" id="WP_211303145.1">
    <property type="nucleotide sequence ID" value="NZ_PVZC01000010.1"/>
</dbReference>
<dbReference type="PANTHER" id="PTHR11557:SF0">
    <property type="entry name" value="PORPHOBILINOGEN DEAMINASE"/>
    <property type="match status" value="1"/>
</dbReference>
<dbReference type="FunFam" id="3.40.190.10:FF:000005">
    <property type="entry name" value="Porphobilinogen deaminase"/>
    <property type="match status" value="1"/>
</dbReference>
<comment type="function">
    <text evidence="2">Tetrapolymerization of the monopyrrole PBG into the hydroxymethylbilane pre-uroporphyrinogen in several discrete steps.</text>
</comment>
<evidence type="ECO:0000256" key="2">
    <source>
        <dbReference type="ARBA" id="ARBA00002869"/>
    </source>
</evidence>
<dbReference type="InterPro" id="IPR000860">
    <property type="entry name" value="HemC"/>
</dbReference>
<gene>
    <name evidence="12" type="ORF">CLV72_1103</name>
</gene>
<dbReference type="Proteomes" id="UP000237846">
    <property type="component" value="Unassembled WGS sequence"/>
</dbReference>
<evidence type="ECO:0000256" key="6">
    <source>
        <dbReference type="ARBA" id="ARBA00022679"/>
    </source>
</evidence>
<keyword evidence="6" id="KW-0808">Transferase</keyword>
<evidence type="ECO:0000256" key="7">
    <source>
        <dbReference type="ARBA" id="ARBA00023244"/>
    </source>
</evidence>
<dbReference type="PRINTS" id="PR00151">
    <property type="entry name" value="PORPHBDMNASE"/>
</dbReference>
<evidence type="ECO:0000256" key="4">
    <source>
        <dbReference type="ARBA" id="ARBA00011245"/>
    </source>
</evidence>
<comment type="similarity">
    <text evidence="3">Belongs to the HMBS family.</text>
</comment>
<proteinExistence type="inferred from homology"/>
<accession>A0A2T0PTL5</accession>
<keyword evidence="13" id="KW-1185">Reference proteome</keyword>
<protein>
    <recommendedName>
        <fullName evidence="5 9">Hydroxymethylbilane synthase</fullName>
        <ecNumber evidence="5 9">2.5.1.61</ecNumber>
    </recommendedName>
</protein>
<comment type="caution">
    <text evidence="12">The sequence shown here is derived from an EMBL/GenBank/DDBJ whole genome shotgun (WGS) entry which is preliminary data.</text>
</comment>
<evidence type="ECO:0000256" key="3">
    <source>
        <dbReference type="ARBA" id="ARBA00005638"/>
    </source>
</evidence>
<feature type="domain" description="Porphobilinogen deaminase C-terminal" evidence="11">
    <location>
        <begin position="249"/>
        <end position="318"/>
    </location>
</feature>
<reference evidence="12 13" key="1">
    <citation type="submission" date="2018-03" db="EMBL/GenBank/DDBJ databases">
        <title>Genomic Encyclopedia of Archaeal and Bacterial Type Strains, Phase II (KMG-II): from individual species to whole genera.</title>
        <authorList>
            <person name="Goeker M."/>
        </authorList>
    </citation>
    <scope>NUCLEOTIDE SEQUENCE [LARGE SCALE GENOMIC DNA]</scope>
    <source>
        <strain evidence="12 13">DSM 45601</strain>
    </source>
</reference>
<comment type="catalytic activity">
    <reaction evidence="8">
        <text>4 porphobilinogen + H2O = hydroxymethylbilane + 4 NH4(+)</text>
        <dbReference type="Rhea" id="RHEA:13185"/>
        <dbReference type="ChEBI" id="CHEBI:15377"/>
        <dbReference type="ChEBI" id="CHEBI:28938"/>
        <dbReference type="ChEBI" id="CHEBI:57845"/>
        <dbReference type="ChEBI" id="CHEBI:58126"/>
        <dbReference type="EC" id="2.5.1.61"/>
    </reaction>
</comment>
<dbReference type="EC" id="2.5.1.61" evidence="5 9"/>
<dbReference type="GO" id="GO:0006783">
    <property type="term" value="P:heme biosynthetic process"/>
    <property type="evidence" value="ECO:0007669"/>
    <property type="project" value="TreeGrafter"/>
</dbReference>